<accession>A0ABT4FB73</accession>
<protein>
    <submittedName>
        <fullName evidence="2">DUF6254 family protein</fullName>
    </submittedName>
</protein>
<proteinExistence type="predicted"/>
<name>A0ABT4FB73_9BACL</name>
<dbReference type="Proteomes" id="UP001527202">
    <property type="component" value="Unassembled WGS sequence"/>
</dbReference>
<feature type="compositionally biased region" description="Basic and acidic residues" evidence="1">
    <location>
        <begin position="27"/>
        <end position="41"/>
    </location>
</feature>
<keyword evidence="3" id="KW-1185">Reference proteome</keyword>
<evidence type="ECO:0000256" key="1">
    <source>
        <dbReference type="SAM" id="MobiDB-lite"/>
    </source>
</evidence>
<dbReference type="InterPro" id="IPR046221">
    <property type="entry name" value="DUF6254"/>
</dbReference>
<organism evidence="2 3">
    <name type="scientific">Paenibacillus chitinolyticus</name>
    <dbReference type="NCBI Taxonomy" id="79263"/>
    <lineage>
        <taxon>Bacteria</taxon>
        <taxon>Bacillati</taxon>
        <taxon>Bacillota</taxon>
        <taxon>Bacilli</taxon>
        <taxon>Bacillales</taxon>
        <taxon>Paenibacillaceae</taxon>
        <taxon>Paenibacillus</taxon>
    </lineage>
</organism>
<evidence type="ECO:0000313" key="2">
    <source>
        <dbReference type="EMBL" id="MCY9595765.1"/>
    </source>
</evidence>
<reference evidence="2 3" key="1">
    <citation type="submission" date="2022-05" db="EMBL/GenBank/DDBJ databases">
        <title>Genome Sequencing of Bee-Associated Microbes.</title>
        <authorList>
            <person name="Dunlap C."/>
        </authorList>
    </citation>
    <scope>NUCLEOTIDE SEQUENCE [LARGE SCALE GENOMIC DNA]</scope>
    <source>
        <strain evidence="2 3">NRRL B-23120</strain>
    </source>
</reference>
<feature type="region of interest" description="Disordered" evidence="1">
    <location>
        <begin position="1"/>
        <end position="41"/>
    </location>
</feature>
<sequence>MTQSKNRKEGLAKSRKQRQNPHGKIRSLKEIAAETHQGIEE</sequence>
<dbReference type="EMBL" id="JAMDMJ010000008">
    <property type="protein sequence ID" value="MCY9595765.1"/>
    <property type="molecule type" value="Genomic_DNA"/>
</dbReference>
<comment type="caution">
    <text evidence="2">The sequence shown here is derived from an EMBL/GenBank/DDBJ whole genome shotgun (WGS) entry which is preliminary data.</text>
</comment>
<feature type="compositionally biased region" description="Basic and acidic residues" evidence="1">
    <location>
        <begin position="1"/>
        <end position="12"/>
    </location>
</feature>
<gene>
    <name evidence="2" type="ORF">M5X16_08270</name>
</gene>
<evidence type="ECO:0000313" key="3">
    <source>
        <dbReference type="Proteomes" id="UP001527202"/>
    </source>
</evidence>
<feature type="compositionally biased region" description="Basic residues" evidence="1">
    <location>
        <begin position="13"/>
        <end position="26"/>
    </location>
</feature>
<dbReference type="Pfam" id="PF19767">
    <property type="entry name" value="DUF6254"/>
    <property type="match status" value="1"/>
</dbReference>
<dbReference type="GeneID" id="95379087"/>
<dbReference type="RefSeq" id="WP_241688812.1">
    <property type="nucleotide sequence ID" value="NZ_BQWH01000001.1"/>
</dbReference>